<protein>
    <recommendedName>
        <fullName evidence="6">Protein kinase domain-containing protein</fullName>
    </recommendedName>
</protein>
<evidence type="ECO:0000313" key="7">
    <source>
        <dbReference type="EMBL" id="EYF06857.1"/>
    </source>
</evidence>
<evidence type="ECO:0000259" key="6">
    <source>
        <dbReference type="PROSITE" id="PS50011"/>
    </source>
</evidence>
<accession>A0A017TD57</accession>
<feature type="binding site" evidence="5">
    <location>
        <position position="64"/>
    </location>
    <ligand>
        <name>ATP</name>
        <dbReference type="ChEBI" id="CHEBI:30616"/>
    </ligand>
</feature>
<keyword evidence="1" id="KW-0808">Transferase</keyword>
<dbReference type="InterPro" id="IPR017441">
    <property type="entry name" value="Protein_kinase_ATP_BS"/>
</dbReference>
<dbReference type="SMART" id="SM00220">
    <property type="entry name" value="S_TKc"/>
    <property type="match status" value="1"/>
</dbReference>
<dbReference type="GO" id="GO:0004674">
    <property type="term" value="F:protein serine/threonine kinase activity"/>
    <property type="evidence" value="ECO:0007669"/>
    <property type="project" value="TreeGrafter"/>
</dbReference>
<evidence type="ECO:0000256" key="4">
    <source>
        <dbReference type="ARBA" id="ARBA00022840"/>
    </source>
</evidence>
<reference evidence="7 8" key="1">
    <citation type="submission" date="2013-05" db="EMBL/GenBank/DDBJ databases">
        <title>Genome assembly of Chondromyces apiculatus DSM 436.</title>
        <authorList>
            <person name="Sharma G."/>
            <person name="Khatri I."/>
            <person name="Kaur C."/>
            <person name="Mayilraj S."/>
            <person name="Subramanian S."/>
        </authorList>
    </citation>
    <scope>NUCLEOTIDE SEQUENCE [LARGE SCALE GENOMIC DNA]</scope>
    <source>
        <strain evidence="7 8">DSM 436</strain>
    </source>
</reference>
<dbReference type="InterPro" id="IPR011009">
    <property type="entry name" value="Kinase-like_dom_sf"/>
</dbReference>
<evidence type="ECO:0000313" key="8">
    <source>
        <dbReference type="Proteomes" id="UP000019678"/>
    </source>
</evidence>
<evidence type="ECO:0000256" key="5">
    <source>
        <dbReference type="PROSITE-ProRule" id="PRU10141"/>
    </source>
</evidence>
<comment type="caution">
    <text evidence="7">The sequence shown here is derived from an EMBL/GenBank/DDBJ whole genome shotgun (WGS) entry which is preliminary data.</text>
</comment>
<organism evidence="7 8">
    <name type="scientific">Chondromyces apiculatus DSM 436</name>
    <dbReference type="NCBI Taxonomy" id="1192034"/>
    <lineage>
        <taxon>Bacteria</taxon>
        <taxon>Pseudomonadati</taxon>
        <taxon>Myxococcota</taxon>
        <taxon>Polyangia</taxon>
        <taxon>Polyangiales</taxon>
        <taxon>Polyangiaceae</taxon>
        <taxon>Chondromyces</taxon>
    </lineage>
</organism>
<dbReference type="PANTHER" id="PTHR43289:SF6">
    <property type="entry name" value="SERINE_THREONINE-PROTEIN KINASE NEKL-3"/>
    <property type="match status" value="1"/>
</dbReference>
<dbReference type="AlphaFoldDB" id="A0A017TD57"/>
<dbReference type="PANTHER" id="PTHR43289">
    <property type="entry name" value="MITOGEN-ACTIVATED PROTEIN KINASE KINASE KINASE 20-RELATED"/>
    <property type="match status" value="1"/>
</dbReference>
<dbReference type="Gene3D" id="3.30.200.20">
    <property type="entry name" value="Phosphorylase Kinase, domain 1"/>
    <property type="match status" value="1"/>
</dbReference>
<sequence length="315" mass="33478">MAVTIPAPSTTAVVPGAHVEPVPELAPGRLLAGRYQMLERLGEGGMGVVWRARSLGLDMEVAIKVIHPAARIPNARERLLREARVAARVVHPAAARVLDFGVAEGEIPFLVMEHIQGRALSTLLREDGPLSPVAAVRLLLPVLGALDEAHRHGIVHRDVKPGNILLAEERGRVMPKLIDFGIAGLSPSPWASKLAFYPPLYGTPRTMAPEQARGGSDADPRVDIWGACLVLHQALGGAPADIGRDGAEHERLGRPAVLATEPELWAILARGLEISPANRWPTARALGASLARWGLVRGITADSAGSALTEAWIDG</sequence>
<dbReference type="Pfam" id="PF00069">
    <property type="entry name" value="Pkinase"/>
    <property type="match status" value="1"/>
</dbReference>
<keyword evidence="4 5" id="KW-0067">ATP-binding</keyword>
<feature type="domain" description="Protein kinase" evidence="6">
    <location>
        <begin position="35"/>
        <end position="291"/>
    </location>
</feature>
<dbReference type="GO" id="GO:0005524">
    <property type="term" value="F:ATP binding"/>
    <property type="evidence" value="ECO:0007669"/>
    <property type="project" value="UniProtKB-UniRule"/>
</dbReference>
<dbReference type="Gene3D" id="1.10.510.10">
    <property type="entry name" value="Transferase(Phosphotransferase) domain 1"/>
    <property type="match status" value="1"/>
</dbReference>
<dbReference type="CDD" id="cd14014">
    <property type="entry name" value="STKc_PknB_like"/>
    <property type="match status" value="1"/>
</dbReference>
<dbReference type="STRING" id="1192034.CAP_1554"/>
<evidence type="ECO:0000256" key="2">
    <source>
        <dbReference type="ARBA" id="ARBA00022741"/>
    </source>
</evidence>
<proteinExistence type="predicted"/>
<dbReference type="PROSITE" id="PS00108">
    <property type="entry name" value="PROTEIN_KINASE_ST"/>
    <property type="match status" value="1"/>
</dbReference>
<keyword evidence="8" id="KW-1185">Reference proteome</keyword>
<dbReference type="PROSITE" id="PS00107">
    <property type="entry name" value="PROTEIN_KINASE_ATP"/>
    <property type="match status" value="1"/>
</dbReference>
<keyword evidence="3" id="KW-0418">Kinase</keyword>
<evidence type="ECO:0000256" key="3">
    <source>
        <dbReference type="ARBA" id="ARBA00022777"/>
    </source>
</evidence>
<dbReference type="eggNOG" id="COG0515">
    <property type="taxonomic scope" value="Bacteria"/>
</dbReference>
<dbReference type="SUPFAM" id="SSF56112">
    <property type="entry name" value="Protein kinase-like (PK-like)"/>
    <property type="match status" value="1"/>
</dbReference>
<dbReference type="Proteomes" id="UP000019678">
    <property type="component" value="Unassembled WGS sequence"/>
</dbReference>
<name>A0A017TD57_9BACT</name>
<dbReference type="InterPro" id="IPR008271">
    <property type="entry name" value="Ser/Thr_kinase_AS"/>
</dbReference>
<dbReference type="EMBL" id="ASRX01000014">
    <property type="protein sequence ID" value="EYF06857.1"/>
    <property type="molecule type" value="Genomic_DNA"/>
</dbReference>
<gene>
    <name evidence="7" type="ORF">CAP_1554</name>
</gene>
<keyword evidence="2 5" id="KW-0547">Nucleotide-binding</keyword>
<dbReference type="InterPro" id="IPR000719">
    <property type="entry name" value="Prot_kinase_dom"/>
</dbReference>
<dbReference type="PROSITE" id="PS50011">
    <property type="entry name" value="PROTEIN_KINASE_DOM"/>
    <property type="match status" value="1"/>
</dbReference>
<evidence type="ECO:0000256" key="1">
    <source>
        <dbReference type="ARBA" id="ARBA00022679"/>
    </source>
</evidence>